<proteinExistence type="predicted"/>
<evidence type="ECO:0000256" key="2">
    <source>
        <dbReference type="SAM" id="Phobius"/>
    </source>
</evidence>
<dbReference type="InterPro" id="IPR007383">
    <property type="entry name" value="DUF445"/>
</dbReference>
<comment type="caution">
    <text evidence="3">The sequence shown here is derived from an EMBL/GenBank/DDBJ whole genome shotgun (WGS) entry which is preliminary data.</text>
</comment>
<dbReference type="GO" id="GO:0005886">
    <property type="term" value="C:plasma membrane"/>
    <property type="evidence" value="ECO:0007669"/>
    <property type="project" value="TreeGrafter"/>
</dbReference>
<evidence type="ECO:0008006" key="5">
    <source>
        <dbReference type="Google" id="ProtNLM"/>
    </source>
</evidence>
<sequence length="433" mass="48227">MSPDRSRAFDAPVPSQPSAPVPNSAEDRQRRRLKRNRLLATSLLIAMAAVFLGTHLVPDPGFAVQLLRAAAEAGIVGGLADWFAVTALFRHPLGLPIPHTAIVTTNKERIGQSLGRFLERHFLTEEVMLRKLRSAHVAQRFSAWLAAPATAPVLAEAVASALPYVIRTLDNKDLQDFARRSLGRQVRQADVAPILGRAIDILTASGETDVLFERALGVAAQWLEENREQIFQLVRERSRWWIPRTIDRRIAEAIVSGVADLLNKLREPESEVRLKFREALYRLIDDLNTSPAQREQVNAIKNRVLEHPEVQAWVAAVWNGTARMMLDDLARPNSKVRLAVEKLCLLVGRALASDQAMLAHIDSFLEKLAAYVVSWRHEIGAFVSEVVRSWDTPTLVDRLELVVGSDLQYIRMNGTIVGAFAGCLIFLVSRSFG</sequence>
<accession>A0A1E3V9N6</accession>
<dbReference type="EMBL" id="LYBW01000059">
    <property type="protein sequence ID" value="ODR90348.1"/>
    <property type="molecule type" value="Genomic_DNA"/>
</dbReference>
<dbReference type="AlphaFoldDB" id="A0A1E3V9N6"/>
<reference evidence="4" key="1">
    <citation type="submission" date="2016-05" db="EMBL/GenBank/DDBJ databases">
        <authorList>
            <person name="Li Y."/>
        </authorList>
    </citation>
    <scope>NUCLEOTIDE SEQUENCE [LARGE SCALE GENOMIC DNA]</scope>
    <source>
        <strain evidence="4">YIC4027</strain>
    </source>
</reference>
<dbReference type="PANTHER" id="PTHR38442:SF1">
    <property type="entry name" value="INNER MEMBRANE PROTEIN"/>
    <property type="match status" value="1"/>
</dbReference>
<dbReference type="OrthoDB" id="9769590at2"/>
<evidence type="ECO:0000313" key="4">
    <source>
        <dbReference type="Proteomes" id="UP000094342"/>
    </source>
</evidence>
<keyword evidence="2" id="KW-0812">Transmembrane</keyword>
<dbReference type="Proteomes" id="UP000094342">
    <property type="component" value="Unassembled WGS sequence"/>
</dbReference>
<protein>
    <recommendedName>
        <fullName evidence="5">DUF445 domain-containing protein</fullName>
    </recommendedName>
</protein>
<evidence type="ECO:0000256" key="1">
    <source>
        <dbReference type="SAM" id="MobiDB-lite"/>
    </source>
</evidence>
<name>A0A1E3V9N6_9HYPH</name>
<feature type="transmembrane region" description="Helical" evidence="2">
    <location>
        <begin position="38"/>
        <end position="57"/>
    </location>
</feature>
<keyword evidence="2" id="KW-0472">Membrane</keyword>
<feature type="region of interest" description="Disordered" evidence="1">
    <location>
        <begin position="1"/>
        <end position="30"/>
    </location>
</feature>
<gene>
    <name evidence="3" type="ORF">A8M32_15600</name>
</gene>
<organism evidence="3 4">
    <name type="scientific">Sinorhizobium alkalisoli</name>
    <dbReference type="NCBI Taxonomy" id="1752398"/>
    <lineage>
        <taxon>Bacteria</taxon>
        <taxon>Pseudomonadati</taxon>
        <taxon>Pseudomonadota</taxon>
        <taxon>Alphaproteobacteria</taxon>
        <taxon>Hyphomicrobiales</taxon>
        <taxon>Rhizobiaceae</taxon>
        <taxon>Sinorhizobium/Ensifer group</taxon>
        <taxon>Sinorhizobium</taxon>
    </lineage>
</organism>
<dbReference type="RefSeq" id="WP_069459337.1">
    <property type="nucleotide sequence ID" value="NZ_LYBW01000059.1"/>
</dbReference>
<keyword evidence="4" id="KW-1185">Reference proteome</keyword>
<dbReference type="PANTHER" id="PTHR38442">
    <property type="entry name" value="INNER MEMBRANE PROTEIN-RELATED"/>
    <property type="match status" value="1"/>
</dbReference>
<keyword evidence="2" id="KW-1133">Transmembrane helix</keyword>
<dbReference type="Pfam" id="PF04286">
    <property type="entry name" value="DUF445"/>
    <property type="match status" value="1"/>
</dbReference>
<dbReference type="STRING" id="1752398.A8M32_15600"/>
<evidence type="ECO:0000313" key="3">
    <source>
        <dbReference type="EMBL" id="ODR90348.1"/>
    </source>
</evidence>